<protein>
    <recommendedName>
        <fullName evidence="3">Fork-head domain-containing protein</fullName>
    </recommendedName>
</protein>
<feature type="domain" description="Fork-head" evidence="3">
    <location>
        <begin position="11"/>
        <end position="105"/>
    </location>
</feature>
<organism evidence="4 5">
    <name type="scientific">Pinctada imbricata</name>
    <name type="common">Atlantic pearl-oyster</name>
    <name type="synonym">Pinctada martensii</name>
    <dbReference type="NCBI Taxonomy" id="66713"/>
    <lineage>
        <taxon>Eukaryota</taxon>
        <taxon>Metazoa</taxon>
        <taxon>Spiralia</taxon>
        <taxon>Lophotrochozoa</taxon>
        <taxon>Mollusca</taxon>
        <taxon>Bivalvia</taxon>
        <taxon>Autobranchia</taxon>
        <taxon>Pteriomorphia</taxon>
        <taxon>Pterioida</taxon>
        <taxon>Pterioidea</taxon>
        <taxon>Pteriidae</taxon>
        <taxon>Pinctada</taxon>
    </lineage>
</organism>
<dbReference type="InterPro" id="IPR001766">
    <property type="entry name" value="Fork_head_dom"/>
</dbReference>
<dbReference type="InterPro" id="IPR050211">
    <property type="entry name" value="FOX_domain-containing"/>
</dbReference>
<dbReference type="InterPro" id="IPR036388">
    <property type="entry name" value="WH-like_DNA-bd_sf"/>
</dbReference>
<feature type="DNA-binding region" description="Fork-head" evidence="2">
    <location>
        <begin position="11"/>
        <end position="105"/>
    </location>
</feature>
<dbReference type="InterPro" id="IPR036390">
    <property type="entry name" value="WH_DNA-bd_sf"/>
</dbReference>
<reference evidence="4" key="1">
    <citation type="submission" date="2019-08" db="EMBL/GenBank/DDBJ databases">
        <title>The improved chromosome-level genome for the pearl oyster Pinctada fucata martensii using PacBio sequencing and Hi-C.</title>
        <authorList>
            <person name="Zheng Z."/>
        </authorList>
    </citation>
    <scope>NUCLEOTIDE SEQUENCE</scope>
    <source>
        <strain evidence="4">ZZ-2019</strain>
        <tissue evidence="4">Adductor muscle</tissue>
    </source>
</reference>
<dbReference type="PANTHER" id="PTHR11829:SF343">
    <property type="entry name" value="FORK-HEAD DOMAIN-CONTAINING PROTEIN"/>
    <property type="match status" value="1"/>
</dbReference>
<evidence type="ECO:0000256" key="2">
    <source>
        <dbReference type="PROSITE-ProRule" id="PRU00089"/>
    </source>
</evidence>
<evidence type="ECO:0000256" key="1">
    <source>
        <dbReference type="ARBA" id="ARBA00023125"/>
    </source>
</evidence>
<comment type="subcellular location">
    <subcellularLocation>
        <location evidence="2">Nucleus</location>
    </subcellularLocation>
</comment>
<comment type="caution">
    <text evidence="4">The sequence shown here is derived from an EMBL/GenBank/DDBJ whole genome shotgun (WGS) entry which is preliminary data.</text>
</comment>
<dbReference type="Pfam" id="PF00250">
    <property type="entry name" value="Forkhead"/>
    <property type="match status" value="1"/>
</dbReference>
<evidence type="ECO:0000313" key="4">
    <source>
        <dbReference type="EMBL" id="KAK3098624.1"/>
    </source>
</evidence>
<dbReference type="InterPro" id="IPR018122">
    <property type="entry name" value="TF_fork_head_CS_1"/>
</dbReference>
<dbReference type="Proteomes" id="UP001186944">
    <property type="component" value="Unassembled WGS sequence"/>
</dbReference>
<evidence type="ECO:0000313" key="5">
    <source>
        <dbReference type="Proteomes" id="UP001186944"/>
    </source>
</evidence>
<dbReference type="GO" id="GO:0000978">
    <property type="term" value="F:RNA polymerase II cis-regulatory region sequence-specific DNA binding"/>
    <property type="evidence" value="ECO:0007669"/>
    <property type="project" value="TreeGrafter"/>
</dbReference>
<dbReference type="PANTHER" id="PTHR11829">
    <property type="entry name" value="FORKHEAD BOX PROTEIN"/>
    <property type="match status" value="1"/>
</dbReference>
<sequence length="281" mass="31752">MADTTNRVTSRPPYSYVGLITYAIQMSPKKRLTLWQIRDFLTKHLPTVFPPDSTKLQNVLRSQLTHNSCFYRVPHDRTVVGSRRCSNWCVDLTLVDEATFKRRVYRCKFADTWPDEIHTYLDVPKIVLPTKLKSTSVRAVNSTSHNYSGEDHSLSEPACKRPRTDLAFGIDRILSESFGCTPSATTSSEIINRPSCALQGSSASPSFPMDYSVEHPRLEYPSCNYSLDIPFLTSFESVCSFPSLSDIHSFDSEFLLQDTTIESSLTSESLYVMNSTRNQSG</sequence>
<dbReference type="AlphaFoldDB" id="A0AA89BY23"/>
<keyword evidence="2" id="KW-0539">Nucleus</keyword>
<dbReference type="Gene3D" id="1.10.10.10">
    <property type="entry name" value="Winged helix-like DNA-binding domain superfamily/Winged helix DNA-binding domain"/>
    <property type="match status" value="1"/>
</dbReference>
<dbReference type="SMART" id="SM00339">
    <property type="entry name" value="FH"/>
    <property type="match status" value="1"/>
</dbReference>
<dbReference type="PROSITE" id="PS50039">
    <property type="entry name" value="FORK_HEAD_3"/>
    <property type="match status" value="1"/>
</dbReference>
<keyword evidence="1 2" id="KW-0238">DNA-binding</keyword>
<evidence type="ECO:0000259" key="3">
    <source>
        <dbReference type="PROSITE" id="PS50039"/>
    </source>
</evidence>
<keyword evidence="5" id="KW-1185">Reference proteome</keyword>
<dbReference type="SUPFAM" id="SSF46785">
    <property type="entry name" value="Winged helix' DNA-binding domain"/>
    <property type="match status" value="1"/>
</dbReference>
<dbReference type="EMBL" id="VSWD01000007">
    <property type="protein sequence ID" value="KAK3098624.1"/>
    <property type="molecule type" value="Genomic_DNA"/>
</dbReference>
<accession>A0AA89BY23</accession>
<proteinExistence type="predicted"/>
<dbReference type="PRINTS" id="PR00053">
    <property type="entry name" value="FORKHEAD"/>
</dbReference>
<dbReference type="GO" id="GO:0005634">
    <property type="term" value="C:nucleus"/>
    <property type="evidence" value="ECO:0007669"/>
    <property type="project" value="UniProtKB-SubCell"/>
</dbReference>
<dbReference type="GO" id="GO:0009653">
    <property type="term" value="P:anatomical structure morphogenesis"/>
    <property type="evidence" value="ECO:0007669"/>
    <property type="project" value="TreeGrafter"/>
</dbReference>
<dbReference type="GO" id="GO:0000981">
    <property type="term" value="F:DNA-binding transcription factor activity, RNA polymerase II-specific"/>
    <property type="evidence" value="ECO:0007669"/>
    <property type="project" value="TreeGrafter"/>
</dbReference>
<dbReference type="GO" id="GO:0030154">
    <property type="term" value="P:cell differentiation"/>
    <property type="evidence" value="ECO:0007669"/>
    <property type="project" value="TreeGrafter"/>
</dbReference>
<gene>
    <name evidence="4" type="ORF">FSP39_021308</name>
</gene>
<name>A0AA89BY23_PINIB</name>
<dbReference type="PROSITE" id="PS00657">
    <property type="entry name" value="FORK_HEAD_1"/>
    <property type="match status" value="1"/>
</dbReference>